<name>A0A718TGM3_SALTS</name>
<organism evidence="1">
    <name type="scientific">Salmonella typhimurium (strain SL1344)</name>
    <dbReference type="NCBI Taxonomy" id="216597"/>
    <lineage>
        <taxon>Bacteria</taxon>
        <taxon>Pseudomonadati</taxon>
        <taxon>Pseudomonadota</taxon>
        <taxon>Gammaproteobacteria</taxon>
        <taxon>Enterobacterales</taxon>
        <taxon>Enterobacteriaceae</taxon>
        <taxon>Salmonella</taxon>
    </lineage>
</organism>
<accession>A0A718TGM3</accession>
<reference evidence="1" key="2">
    <citation type="submission" date="2019-01" db="EMBL/GenBank/DDBJ databases">
        <authorList>
            <consortium name="NCBI Pathogen Detection Project"/>
        </authorList>
    </citation>
    <scope>NUCLEOTIDE SEQUENCE</scope>
    <source>
        <strain evidence="1">SL1344</strain>
    </source>
</reference>
<sequence>MTDSIMQNYNQLREQVINGDRRFQHKDGHLCFEGVDLDALARQYPT</sequence>
<dbReference type="AlphaFoldDB" id="A0A718TGM3"/>
<feature type="non-terminal residue" evidence="1">
    <location>
        <position position="46"/>
    </location>
</feature>
<proteinExistence type="predicted"/>
<protein>
    <submittedName>
        <fullName evidence="1">Diaminopimelate decarboxylase</fullName>
    </submittedName>
</protein>
<gene>
    <name evidence="1" type="ORF">G1X04_16630</name>
</gene>
<comment type="caution">
    <text evidence="1">The sequence shown here is derived from an EMBL/GenBank/DDBJ whole genome shotgun (WGS) entry which is preliminary data.</text>
</comment>
<dbReference type="EMBL" id="DAAPMH010000035">
    <property type="protein sequence ID" value="HAD6792004.1"/>
    <property type="molecule type" value="Genomic_DNA"/>
</dbReference>
<reference evidence="1" key="1">
    <citation type="journal article" date="2018" name="Genome Biol.">
        <title>SKESA: strategic k-mer extension for scrupulous assemblies.</title>
        <authorList>
            <person name="Souvorov A."/>
            <person name="Agarwala R."/>
            <person name="Lipman D.J."/>
        </authorList>
    </citation>
    <scope>NUCLEOTIDE SEQUENCE</scope>
    <source>
        <strain evidence="1">SL1344</strain>
    </source>
</reference>
<evidence type="ECO:0000313" key="1">
    <source>
        <dbReference type="EMBL" id="HAD6792004.1"/>
    </source>
</evidence>